<comment type="caution">
    <text evidence="4">The sequence shown here is derived from an EMBL/GenBank/DDBJ whole genome shotgun (WGS) entry which is preliminary data.</text>
</comment>
<organism evidence="4 5">
    <name type="scientific">Streptomyces mirabilis</name>
    <dbReference type="NCBI Taxonomy" id="68239"/>
    <lineage>
        <taxon>Bacteria</taxon>
        <taxon>Bacillati</taxon>
        <taxon>Actinomycetota</taxon>
        <taxon>Actinomycetes</taxon>
        <taxon>Kitasatosporales</taxon>
        <taxon>Streptomycetaceae</taxon>
        <taxon>Streptomyces</taxon>
    </lineage>
</organism>
<dbReference type="NCBIfam" id="NF033546">
    <property type="entry name" value="transpos_IS21"/>
    <property type="match status" value="1"/>
</dbReference>
<comment type="similarity">
    <text evidence="1">Belongs to the transposase IS21/IS408/IS1162 family.</text>
</comment>
<gene>
    <name evidence="4" type="primary">istA</name>
    <name evidence="3" type="ORF">PU648_47335</name>
    <name evidence="4" type="ORF">PU648_52945</name>
</gene>
<dbReference type="PANTHER" id="PTHR35004">
    <property type="entry name" value="TRANSPOSASE RV3428C-RELATED"/>
    <property type="match status" value="1"/>
</dbReference>
<keyword evidence="5" id="KW-1185">Reference proteome</keyword>
<protein>
    <submittedName>
        <fullName evidence="4">IS21 family transposase</fullName>
    </submittedName>
</protein>
<dbReference type="SUPFAM" id="SSF53098">
    <property type="entry name" value="Ribonuclease H-like"/>
    <property type="match status" value="1"/>
</dbReference>
<dbReference type="InterPro" id="IPR001584">
    <property type="entry name" value="Integrase_cat-core"/>
</dbReference>
<dbReference type="InterPro" id="IPR006120">
    <property type="entry name" value="Resolvase_HTH_dom"/>
</dbReference>
<dbReference type="InterPro" id="IPR036397">
    <property type="entry name" value="RNaseH_sf"/>
</dbReference>
<feature type="domain" description="Integrase catalytic" evidence="2">
    <location>
        <begin position="111"/>
        <end position="280"/>
    </location>
</feature>
<dbReference type="InterPro" id="IPR054353">
    <property type="entry name" value="IstA-like_C"/>
</dbReference>
<name>A0ABU3V447_9ACTN</name>
<evidence type="ECO:0000313" key="3">
    <source>
        <dbReference type="EMBL" id="MDU8999835.1"/>
    </source>
</evidence>
<accession>A0ABU3V447</accession>
<dbReference type="InterPro" id="IPR012337">
    <property type="entry name" value="RNaseH-like_sf"/>
</dbReference>
<dbReference type="PROSITE" id="PS50994">
    <property type="entry name" value="INTEGRASE"/>
    <property type="match status" value="1"/>
</dbReference>
<dbReference type="PANTHER" id="PTHR35004:SF8">
    <property type="entry name" value="TRANSPOSASE RV3428C-RELATED"/>
    <property type="match status" value="1"/>
</dbReference>
<dbReference type="InterPro" id="IPR009057">
    <property type="entry name" value="Homeodomain-like_sf"/>
</dbReference>
<proteinExistence type="inferred from homology"/>
<dbReference type="EMBL" id="JARAKF010000002">
    <property type="protein sequence ID" value="MDU9000853.1"/>
    <property type="molecule type" value="Genomic_DNA"/>
</dbReference>
<dbReference type="Gene3D" id="1.10.10.60">
    <property type="entry name" value="Homeodomain-like"/>
    <property type="match status" value="1"/>
</dbReference>
<dbReference type="Pfam" id="PF02796">
    <property type="entry name" value="HTH_7"/>
    <property type="match status" value="1"/>
</dbReference>
<dbReference type="Gene3D" id="3.30.420.10">
    <property type="entry name" value="Ribonuclease H-like superfamily/Ribonuclease H"/>
    <property type="match status" value="1"/>
</dbReference>
<evidence type="ECO:0000313" key="4">
    <source>
        <dbReference type="EMBL" id="MDU9000853.1"/>
    </source>
</evidence>
<dbReference type="EMBL" id="JARAKF010000001">
    <property type="protein sequence ID" value="MDU8999835.1"/>
    <property type="molecule type" value="Genomic_DNA"/>
</dbReference>
<dbReference type="RefSeq" id="WP_143613979.1">
    <property type="nucleotide sequence ID" value="NZ_JAPEPS010000002.1"/>
</dbReference>
<evidence type="ECO:0000256" key="1">
    <source>
        <dbReference type="ARBA" id="ARBA00009277"/>
    </source>
</evidence>
<sequence>MISVEDWAEIRRLHRAEQMPIRAIARQLGISKNTVKRALATDRPPVYSRPAKGSAVDAVEPQIRELLKQTPTMPATVIAERIGWERGMTVLKERVRELRPAYLPVDPVSRTTYQPGELAQCDLWFPPADIPLGYGQSGRPPVLVMVSGYSRIIAARMLPTRTTGDLIDGHWKLLTGWNAVPRMLVWDNEAGIGRGKVTGDFAAFAGLLATRIYLCRPRDPEAKGLVERANGYLETSFLPGRTFTGSEDFNTQLTAWLAIANRRQHRILGARPVDRWEADRAQMLTLPPVDPPRWWRFATRIGRDHYVRVDTCDYSVHPLAIGKKVQVRTDTDEVVVTLTPGGAEVARHPRCWAKQQTITDPVHARAAALLRGDYRHHQASRALAARQQNTATAADLVEVEQRQLDAYDRMFTLIEGGGGQDEPEVS</sequence>
<reference evidence="4 5" key="1">
    <citation type="submission" date="2023-02" db="EMBL/GenBank/DDBJ databases">
        <authorList>
            <person name="Maleckis M."/>
        </authorList>
    </citation>
    <scope>NUCLEOTIDE SEQUENCE [LARGE SCALE GENOMIC DNA]</scope>
    <source>
        <strain evidence="4 5">P8-A2</strain>
    </source>
</reference>
<evidence type="ECO:0000313" key="5">
    <source>
        <dbReference type="Proteomes" id="UP001257627"/>
    </source>
</evidence>
<dbReference type="Pfam" id="PF22483">
    <property type="entry name" value="Mu-transpos_C_2"/>
    <property type="match status" value="1"/>
</dbReference>
<evidence type="ECO:0000259" key="2">
    <source>
        <dbReference type="PROSITE" id="PS50994"/>
    </source>
</evidence>
<dbReference type="SUPFAM" id="SSF46689">
    <property type="entry name" value="Homeodomain-like"/>
    <property type="match status" value="1"/>
</dbReference>
<dbReference type="Proteomes" id="UP001257627">
    <property type="component" value="Unassembled WGS sequence"/>
</dbReference>